<sequence length="271" mass="29288">MTASPWIAALVALFLWWFLTGAILLAVRHAERAGRRAPLACTLAALPLLGAGLWGIHATLGGSGPAAVYGAFLAALAIWAWVELAFLTGLVTGPNLRPCPPHLPEWERFIRAWGTVAYHEMLLLALLIALWTHGQGTAPAFGFWTFAVLYGARVSAKLNLYFGVPHINTEFLPGALAHLASHFRVSRLNWVFPLSITALTGAGALWLHRLGAATTPGETTGYALLAALTALALLEHWLMVLPLPDAKLWRWMLPAPKQPQETARPEGSHGL</sequence>
<keyword evidence="1" id="KW-0472">Membrane</keyword>
<dbReference type="InterPro" id="IPR017496">
    <property type="entry name" value="Photo_alph_chp2"/>
</dbReference>
<organism evidence="2 3">
    <name type="scientific">Salipiger mucosus DSM 16094</name>
    <dbReference type="NCBI Taxonomy" id="1123237"/>
    <lineage>
        <taxon>Bacteria</taxon>
        <taxon>Pseudomonadati</taxon>
        <taxon>Pseudomonadota</taxon>
        <taxon>Alphaproteobacteria</taxon>
        <taxon>Rhodobacterales</taxon>
        <taxon>Roseobacteraceae</taxon>
        <taxon>Salipiger</taxon>
    </lineage>
</organism>
<name>S9Q7J8_9RHOB</name>
<feature type="transmembrane region" description="Helical" evidence="1">
    <location>
        <begin position="220"/>
        <end position="243"/>
    </location>
</feature>
<dbReference type="RefSeq" id="WP_020042502.1">
    <property type="nucleotide sequence ID" value="NZ_KE557285.1"/>
</dbReference>
<dbReference type="EMBL" id="APVH01000062">
    <property type="protein sequence ID" value="EPX75997.1"/>
    <property type="molecule type" value="Genomic_DNA"/>
</dbReference>
<accession>S9Q7J8</accession>
<reference evidence="3" key="1">
    <citation type="journal article" date="2014" name="Stand. Genomic Sci.">
        <title>Genome sequence of the exopolysaccharide-producing Salipiger mucosus type strain (DSM 16094(T)), a moderately halophilic member of the Roseobacter clade.</title>
        <authorList>
            <person name="Riedel T."/>
            <person name="Spring S."/>
            <person name="Fiebig A."/>
            <person name="Petersen J."/>
            <person name="Kyrpides N.C."/>
            <person name="Goker M."/>
            <person name="Klenk H.P."/>
        </authorList>
    </citation>
    <scope>NUCLEOTIDE SEQUENCE [LARGE SCALE GENOMIC DNA]</scope>
    <source>
        <strain evidence="3">DSM 16094</strain>
    </source>
</reference>
<dbReference type="OrthoDB" id="152369at2"/>
<evidence type="ECO:0000313" key="2">
    <source>
        <dbReference type="EMBL" id="EPX75997.1"/>
    </source>
</evidence>
<feature type="transmembrane region" description="Helical" evidence="1">
    <location>
        <begin position="66"/>
        <end position="91"/>
    </location>
</feature>
<feature type="transmembrane region" description="Helical" evidence="1">
    <location>
        <begin position="112"/>
        <end position="132"/>
    </location>
</feature>
<feature type="transmembrane region" description="Helical" evidence="1">
    <location>
        <begin position="138"/>
        <end position="156"/>
    </location>
</feature>
<comment type="caution">
    <text evidence="2">The sequence shown here is derived from an EMBL/GenBank/DDBJ whole genome shotgun (WGS) entry which is preliminary data.</text>
</comment>
<evidence type="ECO:0000313" key="3">
    <source>
        <dbReference type="Proteomes" id="UP000015347"/>
    </source>
</evidence>
<keyword evidence="3" id="KW-1185">Reference proteome</keyword>
<dbReference type="NCBIfam" id="TIGR03055">
    <property type="entry name" value="photo_alph_chp2"/>
    <property type="match status" value="1"/>
</dbReference>
<feature type="transmembrane region" description="Helical" evidence="1">
    <location>
        <begin position="6"/>
        <end position="27"/>
    </location>
</feature>
<keyword evidence="1" id="KW-1133">Transmembrane helix</keyword>
<dbReference type="Proteomes" id="UP000015347">
    <property type="component" value="Unassembled WGS sequence"/>
</dbReference>
<proteinExistence type="predicted"/>
<evidence type="ECO:0008006" key="4">
    <source>
        <dbReference type="Google" id="ProtNLM"/>
    </source>
</evidence>
<feature type="transmembrane region" description="Helical" evidence="1">
    <location>
        <begin position="188"/>
        <end position="208"/>
    </location>
</feature>
<dbReference type="eggNOG" id="COG0523">
    <property type="taxonomic scope" value="Bacteria"/>
</dbReference>
<dbReference type="HOGENOM" id="CLU_069074_0_0_5"/>
<keyword evidence="1" id="KW-0812">Transmembrane</keyword>
<gene>
    <name evidence="2" type="ORF">Salmuc_00123</name>
</gene>
<protein>
    <recommendedName>
        <fullName evidence="4">Photosynthetic complex assembly protein 2</fullName>
    </recommendedName>
</protein>
<evidence type="ECO:0000256" key="1">
    <source>
        <dbReference type="SAM" id="Phobius"/>
    </source>
</evidence>
<feature type="transmembrane region" description="Helical" evidence="1">
    <location>
        <begin position="39"/>
        <end position="60"/>
    </location>
</feature>
<dbReference type="AlphaFoldDB" id="S9Q7J8"/>
<dbReference type="STRING" id="1123237.Salmuc_00123"/>
<dbReference type="Pfam" id="PF12291">
    <property type="entry name" value="DUF3623"/>
    <property type="match status" value="1"/>
</dbReference>